<comment type="caution">
    <text evidence="1">The sequence shown here is derived from an EMBL/GenBank/DDBJ whole genome shotgun (WGS) entry which is preliminary data.</text>
</comment>
<dbReference type="EMBL" id="VSRR010128894">
    <property type="protein sequence ID" value="MPD01865.1"/>
    <property type="molecule type" value="Genomic_DNA"/>
</dbReference>
<name>A0A5B7KB68_PORTR</name>
<evidence type="ECO:0000313" key="2">
    <source>
        <dbReference type="Proteomes" id="UP000324222"/>
    </source>
</evidence>
<proteinExistence type="predicted"/>
<protein>
    <submittedName>
        <fullName evidence="1">Uncharacterized protein</fullName>
    </submittedName>
</protein>
<dbReference type="AlphaFoldDB" id="A0A5B7KB68"/>
<accession>A0A5B7KB68</accession>
<dbReference type="Proteomes" id="UP000324222">
    <property type="component" value="Unassembled WGS sequence"/>
</dbReference>
<evidence type="ECO:0000313" key="1">
    <source>
        <dbReference type="EMBL" id="MPD01865.1"/>
    </source>
</evidence>
<sequence length="35" mass="3980">MIERVRWAVRLAGKFCRACPMMPVACGVRYDKHGA</sequence>
<reference evidence="1 2" key="1">
    <citation type="submission" date="2019-05" db="EMBL/GenBank/DDBJ databases">
        <title>Another draft genome of Portunus trituberculatus and its Hox gene families provides insights of decapod evolution.</title>
        <authorList>
            <person name="Jeong J.-H."/>
            <person name="Song I."/>
            <person name="Kim S."/>
            <person name="Choi T."/>
            <person name="Kim D."/>
            <person name="Ryu S."/>
            <person name="Kim W."/>
        </authorList>
    </citation>
    <scope>NUCLEOTIDE SEQUENCE [LARGE SCALE GENOMIC DNA]</scope>
    <source>
        <tissue evidence="1">Muscle</tissue>
    </source>
</reference>
<gene>
    <name evidence="1" type="ORF">E2C01_097410</name>
</gene>
<organism evidence="1 2">
    <name type="scientific">Portunus trituberculatus</name>
    <name type="common">Swimming crab</name>
    <name type="synonym">Neptunus trituberculatus</name>
    <dbReference type="NCBI Taxonomy" id="210409"/>
    <lineage>
        <taxon>Eukaryota</taxon>
        <taxon>Metazoa</taxon>
        <taxon>Ecdysozoa</taxon>
        <taxon>Arthropoda</taxon>
        <taxon>Crustacea</taxon>
        <taxon>Multicrustacea</taxon>
        <taxon>Malacostraca</taxon>
        <taxon>Eumalacostraca</taxon>
        <taxon>Eucarida</taxon>
        <taxon>Decapoda</taxon>
        <taxon>Pleocyemata</taxon>
        <taxon>Brachyura</taxon>
        <taxon>Eubrachyura</taxon>
        <taxon>Portunoidea</taxon>
        <taxon>Portunidae</taxon>
        <taxon>Portuninae</taxon>
        <taxon>Portunus</taxon>
    </lineage>
</organism>
<keyword evidence="2" id="KW-1185">Reference proteome</keyword>